<proteinExistence type="predicted"/>
<evidence type="ECO:0000313" key="2">
    <source>
        <dbReference type="EMBL" id="KAK3285203.1"/>
    </source>
</evidence>
<dbReference type="Proteomes" id="UP001190700">
    <property type="component" value="Unassembled WGS sequence"/>
</dbReference>
<feature type="compositionally biased region" description="Basic and acidic residues" evidence="1">
    <location>
        <begin position="220"/>
        <end position="229"/>
    </location>
</feature>
<name>A0AAE0GW64_9CHLO</name>
<dbReference type="AlphaFoldDB" id="A0AAE0GW64"/>
<accession>A0AAE0GW64</accession>
<evidence type="ECO:0000313" key="3">
    <source>
        <dbReference type="Proteomes" id="UP001190700"/>
    </source>
</evidence>
<gene>
    <name evidence="2" type="ORF">CYMTET_7181</name>
</gene>
<sequence>MSDSEDAPADDGSFPWFKEHGDYTAGSEFWYHVEDLNNKIKNLGNNTRTSFRSADSEIREEVSALRAQVAELAASAPAVGMQRTGSSSAKYAHEVQALRGELAHVKVDFEEKLAFLTAELVAENATMRASEPASAAPEVAKLRAISRAQLDQLDTQAILAVNAPMTQEDAFDLAVYRKLVQRRFIRVGTQGMYVCLPQSEGVQADRRNEMRFPSGASIEMGRESSLESS</sequence>
<reference evidence="2 3" key="1">
    <citation type="journal article" date="2015" name="Genome Biol. Evol.">
        <title>Comparative Genomics of a Bacterivorous Green Alga Reveals Evolutionary Causalities and Consequences of Phago-Mixotrophic Mode of Nutrition.</title>
        <authorList>
            <person name="Burns J.A."/>
            <person name="Paasch A."/>
            <person name="Narechania A."/>
            <person name="Kim E."/>
        </authorList>
    </citation>
    <scope>NUCLEOTIDE SEQUENCE [LARGE SCALE GENOMIC DNA]</scope>
    <source>
        <strain evidence="2 3">PLY_AMNH</strain>
    </source>
</reference>
<dbReference type="EMBL" id="LGRX02001931">
    <property type="protein sequence ID" value="KAK3285203.1"/>
    <property type="molecule type" value="Genomic_DNA"/>
</dbReference>
<evidence type="ECO:0000256" key="1">
    <source>
        <dbReference type="SAM" id="MobiDB-lite"/>
    </source>
</evidence>
<protein>
    <submittedName>
        <fullName evidence="2">Uncharacterized protein</fullName>
    </submittedName>
</protein>
<comment type="caution">
    <text evidence="2">The sequence shown here is derived from an EMBL/GenBank/DDBJ whole genome shotgun (WGS) entry which is preliminary data.</text>
</comment>
<organism evidence="2 3">
    <name type="scientific">Cymbomonas tetramitiformis</name>
    <dbReference type="NCBI Taxonomy" id="36881"/>
    <lineage>
        <taxon>Eukaryota</taxon>
        <taxon>Viridiplantae</taxon>
        <taxon>Chlorophyta</taxon>
        <taxon>Pyramimonadophyceae</taxon>
        <taxon>Pyramimonadales</taxon>
        <taxon>Pyramimonadaceae</taxon>
        <taxon>Cymbomonas</taxon>
    </lineage>
</organism>
<feature type="region of interest" description="Disordered" evidence="1">
    <location>
        <begin position="206"/>
        <end position="229"/>
    </location>
</feature>
<keyword evidence="3" id="KW-1185">Reference proteome</keyword>